<dbReference type="Proteomes" id="UP000292346">
    <property type="component" value="Unassembled WGS sequence"/>
</dbReference>
<dbReference type="OrthoDB" id="5178952at2"/>
<evidence type="ECO:0000256" key="1">
    <source>
        <dbReference type="SAM" id="SignalP"/>
    </source>
</evidence>
<sequence length="324" mass="33751">MFRKAIGLTGAAGLALTLGTAIQPAQAVQTSQAAPATAAVPTTASGASGASAACVLAVGSFNAQWGQNKQIVTATAPPTVGPALRTSNIYQSPFGVGVTPTTFSETPMTGARMARVGKIVMGGYLYDSSAIVRSDGSLMRGSNVLKRYGGGWGNLRFLVQARYKATAASKPSRTTLYAQDASGRFGRWTDLGTGFRNTGYVGGLSTMKAFALIATTATYDMFLVNNRAGGLYTLKIPTTSPLKPVATPVRTSSWQSFEKMIAAPCGTGSVVLAIDRDNGGYWLYTVGHASGTKTVIKGLGRSTLSWGDFDHFRFAPAYDPLNGG</sequence>
<evidence type="ECO:0000313" key="2">
    <source>
        <dbReference type="EMBL" id="TCC06270.1"/>
    </source>
</evidence>
<gene>
    <name evidence="2" type="ORF">E0H45_30525</name>
</gene>
<proteinExistence type="predicted"/>
<feature type="signal peptide" evidence="1">
    <location>
        <begin position="1"/>
        <end position="27"/>
    </location>
</feature>
<comment type="caution">
    <text evidence="2">The sequence shown here is derived from an EMBL/GenBank/DDBJ whole genome shotgun (WGS) entry which is preliminary data.</text>
</comment>
<keyword evidence="1" id="KW-0732">Signal</keyword>
<accession>A0A4R0HAY4</accession>
<dbReference type="EMBL" id="SJJZ01000003">
    <property type="protein sequence ID" value="TCC06270.1"/>
    <property type="molecule type" value="Genomic_DNA"/>
</dbReference>
<protein>
    <submittedName>
        <fullName evidence="2">Uncharacterized protein</fullName>
    </submittedName>
</protein>
<feature type="chain" id="PRO_5020298626" evidence="1">
    <location>
        <begin position="28"/>
        <end position="324"/>
    </location>
</feature>
<dbReference type="AlphaFoldDB" id="A0A4R0HAY4"/>
<organism evidence="2 3">
    <name type="scientific">Kribbella soli</name>
    <dbReference type="NCBI Taxonomy" id="1124743"/>
    <lineage>
        <taxon>Bacteria</taxon>
        <taxon>Bacillati</taxon>
        <taxon>Actinomycetota</taxon>
        <taxon>Actinomycetes</taxon>
        <taxon>Propionibacteriales</taxon>
        <taxon>Kribbellaceae</taxon>
        <taxon>Kribbella</taxon>
    </lineage>
</organism>
<name>A0A4R0HAY4_9ACTN</name>
<keyword evidence="3" id="KW-1185">Reference proteome</keyword>
<evidence type="ECO:0000313" key="3">
    <source>
        <dbReference type="Proteomes" id="UP000292346"/>
    </source>
</evidence>
<dbReference type="RefSeq" id="WP_131343590.1">
    <property type="nucleotide sequence ID" value="NZ_SJJZ01000003.1"/>
</dbReference>
<reference evidence="2 3" key="1">
    <citation type="submission" date="2019-02" db="EMBL/GenBank/DDBJ databases">
        <title>Kribbella capetownensis sp. nov. and Kribbella speibonae sp. nov., isolated from soil.</title>
        <authorList>
            <person name="Curtis S.M."/>
            <person name="Norton I."/>
            <person name="Everest G.J."/>
            <person name="Meyers P.R."/>
        </authorList>
    </citation>
    <scope>NUCLEOTIDE SEQUENCE [LARGE SCALE GENOMIC DNA]</scope>
    <source>
        <strain evidence="2 3">KCTC 29219</strain>
    </source>
</reference>